<reference evidence="1 2" key="1">
    <citation type="journal article" date="2014" name="PLoS Genet.">
        <title>The Genome of Spironucleus salmonicida Highlights a Fish Pathogen Adapted to Fluctuating Environments.</title>
        <authorList>
            <person name="Xu F."/>
            <person name="Jerlstrom-Hultqvist J."/>
            <person name="Einarsson E."/>
            <person name="Astvaldsson A."/>
            <person name="Svard S.G."/>
            <person name="Andersson J.O."/>
        </authorList>
    </citation>
    <scope>NUCLEOTIDE SEQUENCE</scope>
    <source>
        <strain evidence="2">ATCC 50377</strain>
    </source>
</reference>
<gene>
    <name evidence="1" type="ORF">SS50377_18810</name>
    <name evidence="2" type="ORF">SS50377_23101</name>
</gene>
<dbReference type="InterPro" id="IPR002110">
    <property type="entry name" value="Ankyrin_rpt"/>
</dbReference>
<organism evidence="1">
    <name type="scientific">Spironucleus salmonicida</name>
    <dbReference type="NCBI Taxonomy" id="348837"/>
    <lineage>
        <taxon>Eukaryota</taxon>
        <taxon>Metamonada</taxon>
        <taxon>Diplomonadida</taxon>
        <taxon>Hexamitidae</taxon>
        <taxon>Hexamitinae</taxon>
        <taxon>Spironucleus</taxon>
    </lineage>
</organism>
<dbReference type="SUPFAM" id="SSF48403">
    <property type="entry name" value="Ankyrin repeat"/>
    <property type="match status" value="2"/>
</dbReference>
<dbReference type="VEuPathDB" id="GiardiaDB:SS50377_23101"/>
<dbReference type="PANTHER" id="PTHR24120:SF4">
    <property type="entry name" value="GH07239P"/>
    <property type="match status" value="1"/>
</dbReference>
<sequence>MQTYITAALNEDIDTLQRLAIRHKNSTDDLSRTALMIAAQNNKIKSVNVLKSGEFRSKTTSGETALMLAACNGVISSVEALAEIEMKMQDSQGYTALMFASFFGFTKCVNLLLQEAGKYTRSGINALSLSIINDNIKIVKLLDNVETLDNKVSILMLAAYSGSIKTVKQYIHQSGQVDVSNKTALIYAIESQNIEIIQLLIDEQSIVSPLISAILTNNLSIIDLFKDCKNTVDNNGRTALMHACTSKNTQLIQDLISEAGAQDNNGISASMILAQNGMIKEFKMLFSEENQLVDCNGLNMLHYAAMSKNIDLVKYLQPMFELAFDVNGRGSQFNAIQSDNIEVCKLLGVQIDKNGISELMYSAINDAISCCEYYIDQANRKSLKRKLAIDYAIEHDSVNVYQILLQHENPSQNVLLMSSVFNSVKILRLVREIAATGSSSLLKFKISDKSIKIIKNSVDSIAHHYEEFPDGVNSLFLAIHCGSSGAVRLLCPVLETSQFRGYSPLMYAVLIEADIDLKAWKLLVDMCHSVQTKDIDGFVKGTTALMLAVMKQKLNLEVITMIYQYEKDLVNGNSENAKKFAEIGERKEVIALFE</sequence>
<dbReference type="PANTHER" id="PTHR24120">
    <property type="entry name" value="GH07239P"/>
    <property type="match status" value="1"/>
</dbReference>
<evidence type="ECO:0000313" key="1">
    <source>
        <dbReference type="EMBL" id="EST41724.1"/>
    </source>
</evidence>
<accession>V6LLZ0</accession>
<dbReference type="Pfam" id="PF12796">
    <property type="entry name" value="Ank_2"/>
    <property type="match status" value="2"/>
</dbReference>
<dbReference type="EMBL" id="KI546168">
    <property type="protein sequence ID" value="EST41724.1"/>
    <property type="molecule type" value="Genomic_DNA"/>
</dbReference>
<reference evidence="2" key="2">
    <citation type="submission" date="2020-12" db="EMBL/GenBank/DDBJ databases">
        <title>New Spironucleus salmonicida genome in near-complete chromosomes.</title>
        <authorList>
            <person name="Xu F."/>
            <person name="Kurt Z."/>
            <person name="Jimenez-Gonzalez A."/>
            <person name="Astvaldsson A."/>
            <person name="Andersson J.O."/>
            <person name="Svard S.G."/>
        </authorList>
    </citation>
    <scope>NUCLEOTIDE SEQUENCE</scope>
    <source>
        <strain evidence="2">ATCC 50377</strain>
    </source>
</reference>
<dbReference type="SMART" id="SM00248">
    <property type="entry name" value="ANK"/>
    <property type="match status" value="11"/>
</dbReference>
<keyword evidence="3" id="KW-1185">Reference proteome</keyword>
<dbReference type="OrthoDB" id="10249694at2759"/>
<dbReference type="AlphaFoldDB" id="V6LLZ0"/>
<dbReference type="Gene3D" id="1.25.40.20">
    <property type="entry name" value="Ankyrin repeat-containing domain"/>
    <property type="match status" value="3"/>
</dbReference>
<dbReference type="InterPro" id="IPR036770">
    <property type="entry name" value="Ankyrin_rpt-contain_sf"/>
</dbReference>
<proteinExistence type="predicted"/>
<dbReference type="Proteomes" id="UP000018208">
    <property type="component" value="Unassembled WGS sequence"/>
</dbReference>
<dbReference type="EMBL" id="AUWU02000003">
    <property type="protein sequence ID" value="KAH0575468.1"/>
    <property type="molecule type" value="Genomic_DNA"/>
</dbReference>
<protein>
    <submittedName>
        <fullName evidence="1">Ankyrin repeat-containing protein</fullName>
    </submittedName>
</protein>
<evidence type="ECO:0000313" key="2">
    <source>
        <dbReference type="EMBL" id="KAH0575468.1"/>
    </source>
</evidence>
<evidence type="ECO:0000313" key="3">
    <source>
        <dbReference type="Proteomes" id="UP000018208"/>
    </source>
</evidence>
<name>V6LLZ0_9EUKA</name>